<feature type="region of interest" description="Disordered" evidence="1">
    <location>
        <begin position="32"/>
        <end position="57"/>
    </location>
</feature>
<evidence type="ECO:0000256" key="1">
    <source>
        <dbReference type="SAM" id="MobiDB-lite"/>
    </source>
</evidence>
<reference evidence="2 3" key="1">
    <citation type="journal article" date="2019" name="Commun. Biol.">
        <title>The bagworm genome reveals a unique fibroin gene that provides high tensile strength.</title>
        <authorList>
            <person name="Kono N."/>
            <person name="Nakamura H."/>
            <person name="Ohtoshi R."/>
            <person name="Tomita M."/>
            <person name="Numata K."/>
            <person name="Arakawa K."/>
        </authorList>
    </citation>
    <scope>NUCLEOTIDE SEQUENCE [LARGE SCALE GENOMIC DNA]</scope>
</reference>
<keyword evidence="3" id="KW-1185">Reference proteome</keyword>
<evidence type="ECO:0000313" key="2">
    <source>
        <dbReference type="EMBL" id="GBP29399.1"/>
    </source>
</evidence>
<organism evidence="2 3">
    <name type="scientific">Eumeta variegata</name>
    <name type="common">Bagworm moth</name>
    <name type="synonym">Eumeta japonica</name>
    <dbReference type="NCBI Taxonomy" id="151549"/>
    <lineage>
        <taxon>Eukaryota</taxon>
        <taxon>Metazoa</taxon>
        <taxon>Ecdysozoa</taxon>
        <taxon>Arthropoda</taxon>
        <taxon>Hexapoda</taxon>
        <taxon>Insecta</taxon>
        <taxon>Pterygota</taxon>
        <taxon>Neoptera</taxon>
        <taxon>Endopterygota</taxon>
        <taxon>Lepidoptera</taxon>
        <taxon>Glossata</taxon>
        <taxon>Ditrysia</taxon>
        <taxon>Tineoidea</taxon>
        <taxon>Psychidae</taxon>
        <taxon>Oiketicinae</taxon>
        <taxon>Eumeta</taxon>
    </lineage>
</organism>
<feature type="compositionally biased region" description="Polar residues" evidence="1">
    <location>
        <begin position="32"/>
        <end position="53"/>
    </location>
</feature>
<dbReference type="Proteomes" id="UP000299102">
    <property type="component" value="Unassembled WGS sequence"/>
</dbReference>
<gene>
    <name evidence="2" type="ORF">EVAR_22772_1</name>
</gene>
<sequence>MYSRFSSSSPYLGGTRNVPGMIIEKHAKVSVRTNGRSSTSRVTLNGTKKNSTDAPRAAVARPPADGIADALAAADEKIPAHRDRRYVSPGRKLRGDLARPRGAIHNVSSTRRLIHKTSGGGFLCDSSRFPSRRLQRVGKPATMHSRVSAAHAGGHTVAQRRITCAPT</sequence>
<dbReference type="EMBL" id="BGZK01000219">
    <property type="protein sequence ID" value="GBP29399.1"/>
    <property type="molecule type" value="Genomic_DNA"/>
</dbReference>
<proteinExistence type="predicted"/>
<accession>A0A4C1USW0</accession>
<comment type="caution">
    <text evidence="2">The sequence shown here is derived from an EMBL/GenBank/DDBJ whole genome shotgun (WGS) entry which is preliminary data.</text>
</comment>
<evidence type="ECO:0000313" key="3">
    <source>
        <dbReference type="Proteomes" id="UP000299102"/>
    </source>
</evidence>
<name>A0A4C1USW0_EUMVA</name>
<dbReference type="AlphaFoldDB" id="A0A4C1USW0"/>
<protein>
    <submittedName>
        <fullName evidence="2">Uncharacterized protein</fullName>
    </submittedName>
</protein>